<evidence type="ECO:0000256" key="1">
    <source>
        <dbReference type="SAM" id="Phobius"/>
    </source>
</evidence>
<feature type="transmembrane region" description="Helical" evidence="1">
    <location>
        <begin position="42"/>
        <end position="64"/>
    </location>
</feature>
<comment type="caution">
    <text evidence="2">The sequence shown here is derived from an EMBL/GenBank/DDBJ whole genome shotgun (WGS) entry which is preliminary data.</text>
</comment>
<name>A0A6N8F4X8_9GAMM</name>
<evidence type="ECO:0000313" key="2">
    <source>
        <dbReference type="EMBL" id="MUH71214.1"/>
    </source>
</evidence>
<evidence type="ECO:0000313" key="3">
    <source>
        <dbReference type="Proteomes" id="UP000439994"/>
    </source>
</evidence>
<dbReference type="AlphaFoldDB" id="A0A6N8F4X8"/>
<proteinExistence type="predicted"/>
<sequence length="214" mass="23924">MLYHILGALSSALFLLTWYGLYKQLAAIDAKKQTNQVSTQNLSINQFASSFFAFYANFIFGIAIDPFNHYLVWTRFGALLLLVVILFRVFQERRGVLSSVVFMSTLLAFIGGIISIAFRPFPDIAKLATDALMLIVTVVLVQGTLHQYWLLHKSKSIGNLSFTLIQSILIKDISTLMFALTMPFAIAWPLLVLNGSSVIARGTLLLKMRLIQNA</sequence>
<keyword evidence="1" id="KW-1133">Transmembrane helix</keyword>
<feature type="transmembrane region" description="Helical" evidence="1">
    <location>
        <begin position="6"/>
        <end position="22"/>
    </location>
</feature>
<dbReference type="RefSeq" id="WP_155693742.1">
    <property type="nucleotide sequence ID" value="NZ_BAAAFQ010000005.1"/>
</dbReference>
<reference evidence="2 3" key="1">
    <citation type="submission" date="2019-11" db="EMBL/GenBank/DDBJ databases">
        <title>P. haliotis isolates from Z. marina roots.</title>
        <authorList>
            <person name="Cohen M."/>
            <person name="Jospin G."/>
            <person name="Eisen J.A."/>
            <person name="Coil D.A."/>
        </authorList>
    </citation>
    <scope>NUCLEOTIDE SEQUENCE [LARGE SCALE GENOMIC DNA]</scope>
    <source>
        <strain evidence="2 3">UCD-MCMsp1aY</strain>
    </source>
</reference>
<feature type="transmembrane region" description="Helical" evidence="1">
    <location>
        <begin position="70"/>
        <end position="90"/>
    </location>
</feature>
<protein>
    <submittedName>
        <fullName evidence="2">Uncharacterized protein</fullName>
    </submittedName>
</protein>
<dbReference type="Proteomes" id="UP000439994">
    <property type="component" value="Unassembled WGS sequence"/>
</dbReference>
<keyword evidence="3" id="KW-1185">Reference proteome</keyword>
<keyword evidence="1" id="KW-0812">Transmembrane</keyword>
<feature type="transmembrane region" description="Helical" evidence="1">
    <location>
        <begin position="157"/>
        <end position="180"/>
    </location>
</feature>
<dbReference type="OrthoDB" id="8701531at2"/>
<dbReference type="EMBL" id="WOCD01000001">
    <property type="protein sequence ID" value="MUH71214.1"/>
    <property type="molecule type" value="Genomic_DNA"/>
</dbReference>
<feature type="transmembrane region" description="Helical" evidence="1">
    <location>
        <begin position="186"/>
        <end position="206"/>
    </location>
</feature>
<organism evidence="2 3">
    <name type="scientific">Psychrosphaera haliotis</name>
    <dbReference type="NCBI Taxonomy" id="555083"/>
    <lineage>
        <taxon>Bacteria</taxon>
        <taxon>Pseudomonadati</taxon>
        <taxon>Pseudomonadota</taxon>
        <taxon>Gammaproteobacteria</taxon>
        <taxon>Alteromonadales</taxon>
        <taxon>Pseudoalteromonadaceae</taxon>
        <taxon>Psychrosphaera</taxon>
    </lineage>
</organism>
<feature type="transmembrane region" description="Helical" evidence="1">
    <location>
        <begin position="97"/>
        <end position="118"/>
    </location>
</feature>
<keyword evidence="1" id="KW-0472">Membrane</keyword>
<feature type="transmembrane region" description="Helical" evidence="1">
    <location>
        <begin position="124"/>
        <end position="145"/>
    </location>
</feature>
<gene>
    <name evidence="2" type="ORF">GNP35_01130</name>
</gene>
<accession>A0A6N8F4X8</accession>